<comment type="similarity">
    <text evidence="3 8">Belongs to the DHNA family.</text>
</comment>
<reference evidence="10 11" key="1">
    <citation type="journal article" date="2024" name="Nat. Commun.">
        <title>Phylogenomics reveals the evolutionary origins of lichenization in chlorophyte algae.</title>
        <authorList>
            <person name="Puginier C."/>
            <person name="Libourel C."/>
            <person name="Otte J."/>
            <person name="Skaloud P."/>
            <person name="Haon M."/>
            <person name="Grisel S."/>
            <person name="Petersen M."/>
            <person name="Berrin J.G."/>
            <person name="Delaux P.M."/>
            <person name="Dal Grande F."/>
            <person name="Keller J."/>
        </authorList>
    </citation>
    <scope>NUCLEOTIDE SEQUENCE [LARGE SCALE GENOMIC DNA]</scope>
    <source>
        <strain evidence="10 11">SAG 2523</strain>
    </source>
</reference>
<dbReference type="PANTHER" id="PTHR42844">
    <property type="entry name" value="DIHYDRONEOPTERIN ALDOLASE 1-RELATED"/>
    <property type="match status" value="1"/>
</dbReference>
<dbReference type="EC" id="4.1.2.25" evidence="8"/>
<comment type="catalytic activity">
    <reaction evidence="1 8">
        <text>7,8-dihydroneopterin = 6-hydroxymethyl-7,8-dihydropterin + glycolaldehyde</text>
        <dbReference type="Rhea" id="RHEA:10540"/>
        <dbReference type="ChEBI" id="CHEBI:17001"/>
        <dbReference type="ChEBI" id="CHEBI:17071"/>
        <dbReference type="ChEBI" id="CHEBI:44841"/>
        <dbReference type="EC" id="4.1.2.25"/>
    </reaction>
</comment>
<comment type="function">
    <text evidence="6">Catalyzes the conversion of 7,8-dihydroneopterin into 6-hydroxymethyl-7,8-dihydropterin, a biosynthetic precursor of the vitamin tetrahydrofolate. Can use L-threo-dihydroneopterin and D-erythro-dihydroneopterin as substrates for the formation of 6-hydroxymethyldihydropterin, but it can also catalyze the epimerization of carbon 2' of dihydroneopterin and dihydromonapterin.</text>
</comment>
<comment type="caution">
    <text evidence="10">The sequence shown here is derived from an EMBL/GenBank/DDBJ whole genome shotgun (WGS) entry which is preliminary data.</text>
</comment>
<evidence type="ECO:0000259" key="9">
    <source>
        <dbReference type="SMART" id="SM00905"/>
    </source>
</evidence>
<dbReference type="GO" id="GO:0004150">
    <property type="term" value="F:dihydroneopterin aldolase activity"/>
    <property type="evidence" value="ECO:0007669"/>
    <property type="project" value="UniProtKB-UniRule"/>
</dbReference>
<evidence type="ECO:0000256" key="6">
    <source>
        <dbReference type="ARBA" id="ARBA00055579"/>
    </source>
</evidence>
<dbReference type="AlphaFoldDB" id="A0AAW1SZF8"/>
<dbReference type="SUPFAM" id="SSF55620">
    <property type="entry name" value="Tetrahydrobiopterin biosynthesis enzymes-like"/>
    <property type="match status" value="1"/>
</dbReference>
<evidence type="ECO:0000313" key="11">
    <source>
        <dbReference type="Proteomes" id="UP001485043"/>
    </source>
</evidence>
<dbReference type="PANTHER" id="PTHR42844:SF1">
    <property type="entry name" value="DIHYDRONEOPTERIN ALDOLASE 1-RELATED"/>
    <property type="match status" value="1"/>
</dbReference>
<protein>
    <recommendedName>
        <fullName evidence="8">7,8-dihydroneopterin aldolase</fullName>
        <ecNumber evidence="8">4.1.2.25</ecNumber>
    </recommendedName>
</protein>
<dbReference type="NCBIfam" id="TIGR00525">
    <property type="entry name" value="folB"/>
    <property type="match status" value="1"/>
</dbReference>
<dbReference type="InterPro" id="IPR006156">
    <property type="entry name" value="Dihydroneopterin_aldolase"/>
</dbReference>
<dbReference type="GO" id="GO:0005737">
    <property type="term" value="C:cytoplasm"/>
    <property type="evidence" value="ECO:0007669"/>
    <property type="project" value="TreeGrafter"/>
</dbReference>
<dbReference type="SMART" id="SM00905">
    <property type="entry name" value="FolB"/>
    <property type="match status" value="1"/>
</dbReference>
<gene>
    <name evidence="10" type="ORF">WJX84_007898</name>
</gene>
<evidence type="ECO:0000256" key="1">
    <source>
        <dbReference type="ARBA" id="ARBA00001353"/>
    </source>
</evidence>
<dbReference type="NCBIfam" id="TIGR00526">
    <property type="entry name" value="folB_dom"/>
    <property type="match status" value="1"/>
</dbReference>
<dbReference type="Proteomes" id="UP001485043">
    <property type="component" value="Unassembled WGS sequence"/>
</dbReference>
<sequence>MLVCRAFAGQNSNGILRRVFRSASLVESTEAPKDAILLQGLQFFGYHGVLPEEQTLGQKFCVDAKLRCCLKAPGCSDDLKDTISYADIHRDIKAIMEGPPHQLLESVAETISSMLLDSYPKIQAVELRLTKPHVAVPGAFDSLGIEIHRTR</sequence>
<dbReference type="InterPro" id="IPR043133">
    <property type="entry name" value="GTP-CH-I_C/QueF"/>
</dbReference>
<dbReference type="GO" id="GO:0046654">
    <property type="term" value="P:tetrahydrofolate biosynthetic process"/>
    <property type="evidence" value="ECO:0007669"/>
    <property type="project" value="UniProtKB-UniRule"/>
</dbReference>
<keyword evidence="11" id="KW-1185">Reference proteome</keyword>
<dbReference type="GO" id="GO:0046656">
    <property type="term" value="P:folic acid biosynthetic process"/>
    <property type="evidence" value="ECO:0007669"/>
    <property type="project" value="UniProtKB-UniRule"/>
</dbReference>
<evidence type="ECO:0000256" key="7">
    <source>
        <dbReference type="ARBA" id="ARBA00063311"/>
    </source>
</evidence>
<keyword evidence="4 8" id="KW-0289">Folate biosynthesis</keyword>
<name>A0AAW1SZF8_9CHLO</name>
<evidence type="ECO:0000256" key="8">
    <source>
        <dbReference type="RuleBase" id="RU362079"/>
    </source>
</evidence>
<accession>A0AAW1SZF8</accession>
<dbReference type="EMBL" id="JALJOV010000687">
    <property type="protein sequence ID" value="KAK9861879.1"/>
    <property type="molecule type" value="Genomic_DNA"/>
</dbReference>
<keyword evidence="5 8" id="KW-0456">Lyase</keyword>
<evidence type="ECO:0000313" key="10">
    <source>
        <dbReference type="EMBL" id="KAK9861879.1"/>
    </source>
</evidence>
<dbReference type="InterPro" id="IPR006157">
    <property type="entry name" value="FolB_dom"/>
</dbReference>
<proteinExistence type="inferred from homology"/>
<comment type="subunit">
    <text evidence="7">Homooctamer. Forms a hollow cylinder assembled from two ring-shaped tetramers.</text>
</comment>
<evidence type="ECO:0000256" key="5">
    <source>
        <dbReference type="ARBA" id="ARBA00023239"/>
    </source>
</evidence>
<comment type="function">
    <text evidence="8">Catalyzes the conversion of 7,8-dihydroneopterin to 6-hydroxymethyl-7,8-dihydropterin.</text>
</comment>
<dbReference type="Gene3D" id="3.30.1130.10">
    <property type="match status" value="1"/>
</dbReference>
<dbReference type="FunFam" id="3.30.1130.10:FF:000003">
    <property type="entry name" value="7,8-dihydroneopterin aldolase"/>
    <property type="match status" value="1"/>
</dbReference>
<evidence type="ECO:0000256" key="3">
    <source>
        <dbReference type="ARBA" id="ARBA00005708"/>
    </source>
</evidence>
<feature type="domain" description="Dihydroneopterin aldolase/epimerase" evidence="9">
    <location>
        <begin position="36"/>
        <end position="149"/>
    </location>
</feature>
<evidence type="ECO:0000256" key="4">
    <source>
        <dbReference type="ARBA" id="ARBA00022909"/>
    </source>
</evidence>
<comment type="pathway">
    <text evidence="2 8">Cofactor biosynthesis; tetrahydrofolate biosynthesis; 2-amino-4-hydroxy-6-hydroxymethyl-7,8-dihydropteridine diphosphate from 7,8-dihydroneopterin triphosphate: step 3/4.</text>
</comment>
<dbReference type="Pfam" id="PF02152">
    <property type="entry name" value="FolB"/>
    <property type="match status" value="1"/>
</dbReference>
<evidence type="ECO:0000256" key="2">
    <source>
        <dbReference type="ARBA" id="ARBA00005013"/>
    </source>
</evidence>
<organism evidence="10 11">
    <name type="scientific">Apatococcus fuscideae</name>
    <dbReference type="NCBI Taxonomy" id="2026836"/>
    <lineage>
        <taxon>Eukaryota</taxon>
        <taxon>Viridiplantae</taxon>
        <taxon>Chlorophyta</taxon>
        <taxon>core chlorophytes</taxon>
        <taxon>Trebouxiophyceae</taxon>
        <taxon>Chlorellales</taxon>
        <taxon>Chlorellaceae</taxon>
        <taxon>Apatococcus</taxon>
    </lineage>
</organism>
<dbReference type="CDD" id="cd00534">
    <property type="entry name" value="DHNA_DHNTPE"/>
    <property type="match status" value="1"/>
</dbReference>